<evidence type="ECO:0000256" key="1">
    <source>
        <dbReference type="ARBA" id="ARBA00023015"/>
    </source>
</evidence>
<sequence length="157" mass="17878">MTFRISDDLEQLETFFPYQLAVAAERFSRDLMEVYNKTYGLTREEWRLLFLLSREGQIASNELAQRTTLDKVQLSRASQRLADKGLITRNVSPKDRRLKLYQSTEKGRALFAEIKPQVDARASDIVSSMSKEQKAALQMGLNGLLEALGAPEQMFGD</sequence>
<protein>
    <submittedName>
        <fullName evidence="5">HTH-type transcriptional regulator MhqR</fullName>
    </submittedName>
</protein>
<accession>A0A238J762</accession>
<dbReference type="PRINTS" id="PR00598">
    <property type="entry name" value="HTHMARR"/>
</dbReference>
<dbReference type="RefSeq" id="WP_099241671.1">
    <property type="nucleotide sequence ID" value="NZ_FXXP01000001.1"/>
</dbReference>
<reference evidence="6" key="1">
    <citation type="submission" date="2017-05" db="EMBL/GenBank/DDBJ databases">
        <authorList>
            <person name="Rodrigo-Torres L."/>
            <person name="Arahal R. D."/>
            <person name="Lucena T."/>
        </authorList>
    </citation>
    <scope>NUCLEOTIDE SEQUENCE [LARGE SCALE GENOMIC DNA]</scope>
    <source>
        <strain evidence="6">CECT 8649</strain>
    </source>
</reference>
<dbReference type="InterPro" id="IPR000835">
    <property type="entry name" value="HTH_MarR-typ"/>
</dbReference>
<dbReference type="PANTHER" id="PTHR42756">
    <property type="entry name" value="TRANSCRIPTIONAL REGULATOR, MARR"/>
    <property type="match status" value="1"/>
</dbReference>
<dbReference type="InterPro" id="IPR036390">
    <property type="entry name" value="WH_DNA-bd_sf"/>
</dbReference>
<dbReference type="Pfam" id="PF12802">
    <property type="entry name" value="MarR_2"/>
    <property type="match status" value="1"/>
</dbReference>
<dbReference type="SMART" id="SM00347">
    <property type="entry name" value="HTH_MARR"/>
    <property type="match status" value="1"/>
</dbReference>
<keyword evidence="2" id="KW-0238">DNA-binding</keyword>
<organism evidence="5 6">
    <name type="scientific">Pelagimonas phthalicica</name>
    <dbReference type="NCBI Taxonomy" id="1037362"/>
    <lineage>
        <taxon>Bacteria</taxon>
        <taxon>Pseudomonadati</taxon>
        <taxon>Pseudomonadota</taxon>
        <taxon>Alphaproteobacteria</taxon>
        <taxon>Rhodobacterales</taxon>
        <taxon>Roseobacteraceae</taxon>
        <taxon>Pelagimonas</taxon>
    </lineage>
</organism>
<dbReference type="GO" id="GO:0003700">
    <property type="term" value="F:DNA-binding transcription factor activity"/>
    <property type="evidence" value="ECO:0007669"/>
    <property type="project" value="InterPro"/>
</dbReference>
<feature type="domain" description="HTH marR-type" evidence="4">
    <location>
        <begin position="13"/>
        <end position="146"/>
    </location>
</feature>
<keyword evidence="1" id="KW-0805">Transcription regulation</keyword>
<gene>
    <name evidence="5" type="primary">mhqR_2</name>
    <name evidence="5" type="ORF">TRP8649_00147</name>
</gene>
<dbReference type="PROSITE" id="PS01117">
    <property type="entry name" value="HTH_MARR_1"/>
    <property type="match status" value="1"/>
</dbReference>
<dbReference type="EMBL" id="FXXP01000001">
    <property type="protein sequence ID" value="SMX26074.1"/>
    <property type="molecule type" value="Genomic_DNA"/>
</dbReference>
<evidence type="ECO:0000256" key="2">
    <source>
        <dbReference type="ARBA" id="ARBA00023125"/>
    </source>
</evidence>
<dbReference type="PANTHER" id="PTHR42756:SF1">
    <property type="entry name" value="TRANSCRIPTIONAL REPRESSOR OF EMRAB OPERON"/>
    <property type="match status" value="1"/>
</dbReference>
<evidence type="ECO:0000259" key="4">
    <source>
        <dbReference type="PROSITE" id="PS50995"/>
    </source>
</evidence>
<dbReference type="SUPFAM" id="SSF46785">
    <property type="entry name" value="Winged helix' DNA-binding domain"/>
    <property type="match status" value="1"/>
</dbReference>
<keyword evidence="6" id="KW-1185">Reference proteome</keyword>
<proteinExistence type="predicted"/>
<dbReference type="AlphaFoldDB" id="A0A238J762"/>
<dbReference type="InterPro" id="IPR023187">
    <property type="entry name" value="Tscrpt_reg_MarR-type_CS"/>
</dbReference>
<dbReference type="GO" id="GO:0003677">
    <property type="term" value="F:DNA binding"/>
    <property type="evidence" value="ECO:0007669"/>
    <property type="project" value="UniProtKB-KW"/>
</dbReference>
<dbReference type="OrthoDB" id="8906692at2"/>
<dbReference type="InterPro" id="IPR036388">
    <property type="entry name" value="WH-like_DNA-bd_sf"/>
</dbReference>
<keyword evidence="3" id="KW-0804">Transcription</keyword>
<evidence type="ECO:0000313" key="5">
    <source>
        <dbReference type="EMBL" id="SMX26074.1"/>
    </source>
</evidence>
<evidence type="ECO:0000256" key="3">
    <source>
        <dbReference type="ARBA" id="ARBA00023163"/>
    </source>
</evidence>
<dbReference type="Gene3D" id="1.10.10.10">
    <property type="entry name" value="Winged helix-like DNA-binding domain superfamily/Winged helix DNA-binding domain"/>
    <property type="match status" value="1"/>
</dbReference>
<dbReference type="PROSITE" id="PS50995">
    <property type="entry name" value="HTH_MARR_2"/>
    <property type="match status" value="1"/>
</dbReference>
<evidence type="ECO:0000313" key="6">
    <source>
        <dbReference type="Proteomes" id="UP000225972"/>
    </source>
</evidence>
<name>A0A238J762_9RHOB</name>
<dbReference type="Proteomes" id="UP000225972">
    <property type="component" value="Unassembled WGS sequence"/>
</dbReference>